<keyword evidence="5" id="KW-0238">DNA-binding</keyword>
<evidence type="ECO:0000256" key="6">
    <source>
        <dbReference type="ARBA" id="ARBA00023163"/>
    </source>
</evidence>
<dbReference type="InterPro" id="IPR032710">
    <property type="entry name" value="NTF2-like_dom_sf"/>
</dbReference>
<evidence type="ECO:0000313" key="10">
    <source>
        <dbReference type="Proteomes" id="UP000503540"/>
    </source>
</evidence>
<feature type="domain" description="RNA polymerase sigma factor 70 region 4 type 2" evidence="8">
    <location>
        <begin position="107"/>
        <end position="157"/>
    </location>
</feature>
<dbReference type="NCBIfam" id="TIGR02937">
    <property type="entry name" value="sigma70-ECF"/>
    <property type="match status" value="1"/>
</dbReference>
<evidence type="ECO:0000259" key="8">
    <source>
        <dbReference type="Pfam" id="PF08281"/>
    </source>
</evidence>
<dbReference type="RefSeq" id="WP_167473327.1">
    <property type="nucleotide sequence ID" value="NZ_CP046172.1"/>
</dbReference>
<keyword evidence="3" id="KW-0805">Transcription regulation</keyword>
<comment type="subunit">
    <text evidence="2">Interacts transiently with the RNA polymerase catalytic core formed by RpoA, RpoB, RpoC and RpoZ (2 alpha, 1 beta, 1 beta' and 1 omega subunit) to form the RNA polymerase holoenzyme that can initiate transcription.</text>
</comment>
<dbReference type="GO" id="GO:0003677">
    <property type="term" value="F:DNA binding"/>
    <property type="evidence" value="ECO:0007669"/>
    <property type="project" value="UniProtKB-KW"/>
</dbReference>
<organism evidence="9 10">
    <name type="scientific">Nocardia arthritidis</name>
    <dbReference type="NCBI Taxonomy" id="228602"/>
    <lineage>
        <taxon>Bacteria</taxon>
        <taxon>Bacillati</taxon>
        <taxon>Actinomycetota</taxon>
        <taxon>Actinomycetes</taxon>
        <taxon>Mycobacteriales</taxon>
        <taxon>Nocardiaceae</taxon>
        <taxon>Nocardia</taxon>
    </lineage>
</organism>
<evidence type="ECO:0000256" key="4">
    <source>
        <dbReference type="ARBA" id="ARBA00023082"/>
    </source>
</evidence>
<dbReference type="EMBL" id="CP046172">
    <property type="protein sequence ID" value="QIS10333.1"/>
    <property type="molecule type" value="Genomic_DNA"/>
</dbReference>
<dbReference type="Proteomes" id="UP000503540">
    <property type="component" value="Chromosome"/>
</dbReference>
<evidence type="ECO:0000256" key="2">
    <source>
        <dbReference type="ARBA" id="ARBA00011344"/>
    </source>
</evidence>
<dbReference type="InterPro" id="IPR052704">
    <property type="entry name" value="ECF_Sigma-70_Domain"/>
</dbReference>
<dbReference type="KEGG" id="nah:F5544_12210"/>
<keyword evidence="10" id="KW-1185">Reference proteome</keyword>
<feature type="domain" description="RNA polymerase sigma-70 region 2" evidence="7">
    <location>
        <begin position="7"/>
        <end position="72"/>
    </location>
</feature>
<gene>
    <name evidence="9" type="ORF">F5544_12210</name>
</gene>
<dbReference type="InterPro" id="IPR036388">
    <property type="entry name" value="WH-like_DNA-bd_sf"/>
</dbReference>
<protein>
    <submittedName>
        <fullName evidence="9">Sigma-70 family RNA polymerase sigma factor</fullName>
    </submittedName>
</protein>
<dbReference type="Gene3D" id="1.10.1740.10">
    <property type="match status" value="1"/>
</dbReference>
<comment type="similarity">
    <text evidence="1">Belongs to the sigma-70 factor family. ECF subfamily.</text>
</comment>
<accession>A0A6G9YBC5</accession>
<dbReference type="InterPro" id="IPR013249">
    <property type="entry name" value="RNA_pol_sigma70_r4_t2"/>
</dbReference>
<dbReference type="Gene3D" id="3.10.450.50">
    <property type="match status" value="1"/>
</dbReference>
<reference evidence="9 10" key="1">
    <citation type="journal article" date="2019" name="ACS Chem. Biol.">
        <title>Identification and Mobilization of a Cryptic Antibiotic Biosynthesis Gene Locus from a Human-Pathogenic Nocardia Isolate.</title>
        <authorList>
            <person name="Herisse M."/>
            <person name="Ishida K."/>
            <person name="Porter J.L."/>
            <person name="Howden B."/>
            <person name="Hertweck C."/>
            <person name="Stinear T.P."/>
            <person name="Pidot S.J."/>
        </authorList>
    </citation>
    <scope>NUCLEOTIDE SEQUENCE [LARGE SCALE GENOMIC DNA]</scope>
    <source>
        <strain evidence="9 10">AUSMDU00012717</strain>
    </source>
</reference>
<dbReference type="PANTHER" id="PTHR30173">
    <property type="entry name" value="SIGMA 19 FACTOR"/>
    <property type="match status" value="1"/>
</dbReference>
<evidence type="ECO:0000313" key="9">
    <source>
        <dbReference type="EMBL" id="QIS10333.1"/>
    </source>
</evidence>
<dbReference type="SUPFAM" id="SSF54427">
    <property type="entry name" value="NTF2-like"/>
    <property type="match status" value="1"/>
</dbReference>
<dbReference type="InterPro" id="IPR007627">
    <property type="entry name" value="RNA_pol_sigma70_r2"/>
</dbReference>
<evidence type="ECO:0000256" key="5">
    <source>
        <dbReference type="ARBA" id="ARBA00023125"/>
    </source>
</evidence>
<dbReference type="SUPFAM" id="SSF88946">
    <property type="entry name" value="Sigma2 domain of RNA polymerase sigma factors"/>
    <property type="match status" value="1"/>
</dbReference>
<dbReference type="NCBIfam" id="NF007214">
    <property type="entry name" value="PRK09636.1"/>
    <property type="match status" value="1"/>
</dbReference>
<dbReference type="InterPro" id="IPR013325">
    <property type="entry name" value="RNA_pol_sigma_r2"/>
</dbReference>
<dbReference type="Gene3D" id="1.10.10.10">
    <property type="entry name" value="Winged helix-like DNA-binding domain superfamily/Winged helix DNA-binding domain"/>
    <property type="match status" value="1"/>
</dbReference>
<evidence type="ECO:0000256" key="1">
    <source>
        <dbReference type="ARBA" id="ARBA00010641"/>
    </source>
</evidence>
<dbReference type="InterPro" id="IPR014284">
    <property type="entry name" value="RNA_pol_sigma-70_dom"/>
</dbReference>
<dbReference type="AlphaFoldDB" id="A0A6G9YBC5"/>
<keyword evidence="6" id="KW-0804">Transcription</keyword>
<evidence type="ECO:0000256" key="3">
    <source>
        <dbReference type="ARBA" id="ARBA00023015"/>
    </source>
</evidence>
<dbReference type="GO" id="GO:0016987">
    <property type="term" value="F:sigma factor activity"/>
    <property type="evidence" value="ECO:0007669"/>
    <property type="project" value="UniProtKB-KW"/>
</dbReference>
<evidence type="ECO:0000259" key="7">
    <source>
        <dbReference type="Pfam" id="PF04542"/>
    </source>
</evidence>
<sequence>METLAIFQEQRGRLFGLAYRLLGDAAEAEDVVQDAYLKWEARATADVPVRTASAWLAKAVTNLCLNRLTAARATREQYVGPWLPTPVRTADLGPLETVEQRETVTLAMLLLLERLTPPERAVFVLRAAFEYRYREIADLLDREEADVRQLYHRASTHIAQHRRRFPVDPDRHAEIVGRFFAAAGRGAVGELAAALADEVTAWADGGGRISVARRPIHGRAAVARYFAAFGLNPRAAGIELVPASVNGVPAMLAPQDGVVRAALVVELDGELITGIYSIVNPDKLTHVFNRGADPATEDGAAPRRQR</sequence>
<dbReference type="GO" id="GO:0006352">
    <property type="term" value="P:DNA-templated transcription initiation"/>
    <property type="evidence" value="ECO:0007669"/>
    <property type="project" value="InterPro"/>
</dbReference>
<proteinExistence type="inferred from homology"/>
<dbReference type="SUPFAM" id="SSF88659">
    <property type="entry name" value="Sigma3 and sigma4 domains of RNA polymerase sigma factors"/>
    <property type="match status" value="1"/>
</dbReference>
<keyword evidence="4" id="KW-0731">Sigma factor</keyword>
<dbReference type="PANTHER" id="PTHR30173:SF36">
    <property type="entry name" value="ECF RNA POLYMERASE SIGMA FACTOR SIGJ"/>
    <property type="match status" value="1"/>
</dbReference>
<name>A0A6G9YBC5_9NOCA</name>
<dbReference type="Pfam" id="PF08281">
    <property type="entry name" value="Sigma70_r4_2"/>
    <property type="match status" value="1"/>
</dbReference>
<dbReference type="InterPro" id="IPR013324">
    <property type="entry name" value="RNA_pol_sigma_r3/r4-like"/>
</dbReference>
<dbReference type="Pfam" id="PF04542">
    <property type="entry name" value="Sigma70_r2"/>
    <property type="match status" value="1"/>
</dbReference>